<sequence length="861" mass="94177">MDVVDGLGITARHAVGMAAALSRPSAMPRPTLSGTVALDDSLLLAALDAVSQGVVIAGPDCLIRYCNTAFTAMTGHEMAAVLGRGCDLLCGPDTDPATLAAIRDCVSQGIPFHGEVLNYGKDGHPFWNELTVTPTLDSRGALSHFISIHRDITARKAAETALREAAQRHRFLLDHVLAGVMVRAADTRLCYANAAACRMLGLSEDAILGSYEPDPRWSFVREDGSPVPADELPGSLALQGRMDANNMLLGLRRRGDSSTTWLMCNAYPVLDDNGQPVEAVISFTDVTDLKKVQQSLEKSEERLRLVLRGSQDAPWDWDLTSNLLYYSPRWWEMIGYEVGELCRDPSPWQDLTHPDDWEPARAIFHAALKSGQESYEMEFRLRHKDGHYVPVLSRGFILRDADGQAVRVSGTNTNLTERRQAEQRIHHLAYYDSLTEVPNRSLLLEHLRRSLLSGRRRASQGALLFIDLDHFKVVNDALGHDQGDELLRQVAARLRACVRDTDMVARLGGDEFVVMLEGLGRTADDAALAAKAVGGKILAAFDTPFVLGADSHRATPSVGVALFGAETKSADCLIKQADLAMGAAKAGGGNALRFFDAGMQLAVDGRLALEKDLREGLERGQMAIRLQPQVDQAGTVVGAEVLLRWEHPERGLVSPADFVPLAESTGLILPLGKWVLKEACATLRRWAHDPILSRLSLSVNVSARQFHESDFDSQVLEILAATGANPCRLKLELTESLLAHDIGDIIAKMARLKERGVRLSLDDFGTGYSSLGYLQRLPLNELKIDRMFVRDVLSNPNDANIARIILSLAHNLGLSVIAEGVETAGQRDFLQANGCRFYQGYLFGRPVPVAAFEDGLRRRSA</sequence>
<dbReference type="Pfam" id="PF08447">
    <property type="entry name" value="PAS_3"/>
    <property type="match status" value="1"/>
</dbReference>
<dbReference type="NCBIfam" id="TIGR00229">
    <property type="entry name" value="sensory_box"/>
    <property type="match status" value="3"/>
</dbReference>
<feature type="domain" description="PAC" evidence="2">
    <location>
        <begin position="245"/>
        <end position="298"/>
    </location>
</feature>
<dbReference type="PANTHER" id="PTHR44757:SF2">
    <property type="entry name" value="BIOFILM ARCHITECTURE MAINTENANCE PROTEIN MBAA"/>
    <property type="match status" value="1"/>
</dbReference>
<evidence type="ECO:0000259" key="4">
    <source>
        <dbReference type="PROSITE" id="PS50887"/>
    </source>
</evidence>
<proteinExistence type="predicted"/>
<dbReference type="Pfam" id="PF00563">
    <property type="entry name" value="EAL"/>
    <property type="match status" value="1"/>
</dbReference>
<dbReference type="PROSITE" id="PS50883">
    <property type="entry name" value="EAL"/>
    <property type="match status" value="1"/>
</dbReference>
<dbReference type="InterPro" id="IPR043128">
    <property type="entry name" value="Rev_trsase/Diguanyl_cyclase"/>
</dbReference>
<feature type="domain" description="PAC" evidence="2">
    <location>
        <begin position="375"/>
        <end position="427"/>
    </location>
</feature>
<dbReference type="PROSITE" id="PS50112">
    <property type="entry name" value="PAS"/>
    <property type="match status" value="2"/>
</dbReference>
<dbReference type="SMART" id="SM00086">
    <property type="entry name" value="PAC"/>
    <property type="match status" value="3"/>
</dbReference>
<dbReference type="Pfam" id="PF13426">
    <property type="entry name" value="PAS_9"/>
    <property type="match status" value="2"/>
</dbReference>
<name>A0A560HGZ8_9PROT</name>
<dbReference type="SUPFAM" id="SSF55073">
    <property type="entry name" value="Nucleotide cyclase"/>
    <property type="match status" value="1"/>
</dbReference>
<feature type="domain" description="PAS" evidence="1">
    <location>
        <begin position="299"/>
        <end position="371"/>
    </location>
</feature>
<evidence type="ECO:0000259" key="2">
    <source>
        <dbReference type="PROSITE" id="PS50113"/>
    </source>
</evidence>
<feature type="domain" description="PAS" evidence="1">
    <location>
        <begin position="165"/>
        <end position="209"/>
    </location>
</feature>
<dbReference type="SMART" id="SM00052">
    <property type="entry name" value="EAL"/>
    <property type="match status" value="1"/>
</dbReference>
<comment type="caution">
    <text evidence="5">The sequence shown here is derived from an EMBL/GenBank/DDBJ whole genome shotgun (WGS) entry which is preliminary data.</text>
</comment>
<feature type="domain" description="EAL" evidence="3">
    <location>
        <begin position="606"/>
        <end position="860"/>
    </location>
</feature>
<dbReference type="SUPFAM" id="SSF55785">
    <property type="entry name" value="PYP-like sensor domain (PAS domain)"/>
    <property type="match status" value="3"/>
</dbReference>
<dbReference type="InterPro" id="IPR000160">
    <property type="entry name" value="GGDEF_dom"/>
</dbReference>
<dbReference type="Proteomes" id="UP000315751">
    <property type="component" value="Unassembled WGS sequence"/>
</dbReference>
<dbReference type="Gene3D" id="3.20.20.450">
    <property type="entry name" value="EAL domain"/>
    <property type="match status" value="1"/>
</dbReference>
<dbReference type="InterPro" id="IPR000700">
    <property type="entry name" value="PAS-assoc_C"/>
</dbReference>
<dbReference type="InterPro" id="IPR052155">
    <property type="entry name" value="Biofilm_reg_signaling"/>
</dbReference>
<feature type="domain" description="PAC" evidence="2">
    <location>
        <begin position="110"/>
        <end position="164"/>
    </location>
</feature>
<dbReference type="InterPro" id="IPR029787">
    <property type="entry name" value="Nucleotide_cyclase"/>
</dbReference>
<dbReference type="InterPro" id="IPR035919">
    <property type="entry name" value="EAL_sf"/>
</dbReference>
<dbReference type="SMART" id="SM00091">
    <property type="entry name" value="PAS"/>
    <property type="match status" value="3"/>
</dbReference>
<dbReference type="SUPFAM" id="SSF141868">
    <property type="entry name" value="EAL domain-like"/>
    <property type="match status" value="1"/>
</dbReference>
<dbReference type="Pfam" id="PF00990">
    <property type="entry name" value="GGDEF"/>
    <property type="match status" value="1"/>
</dbReference>
<evidence type="ECO:0000259" key="3">
    <source>
        <dbReference type="PROSITE" id="PS50883"/>
    </source>
</evidence>
<organism evidence="5 6">
    <name type="scientific">Nitrospirillum amazonense</name>
    <dbReference type="NCBI Taxonomy" id="28077"/>
    <lineage>
        <taxon>Bacteria</taxon>
        <taxon>Pseudomonadati</taxon>
        <taxon>Pseudomonadota</taxon>
        <taxon>Alphaproteobacteria</taxon>
        <taxon>Rhodospirillales</taxon>
        <taxon>Azospirillaceae</taxon>
        <taxon>Nitrospirillum</taxon>
    </lineage>
</organism>
<dbReference type="InterPro" id="IPR001633">
    <property type="entry name" value="EAL_dom"/>
</dbReference>
<reference evidence="5 6" key="1">
    <citation type="submission" date="2019-06" db="EMBL/GenBank/DDBJ databases">
        <title>Genomic Encyclopedia of Type Strains, Phase IV (KMG-V): Genome sequencing to study the core and pangenomes of soil and plant-associated prokaryotes.</title>
        <authorList>
            <person name="Whitman W."/>
        </authorList>
    </citation>
    <scope>NUCLEOTIDE SEQUENCE [LARGE SCALE GENOMIC DNA]</scope>
    <source>
        <strain evidence="5 6">BR 11622</strain>
    </source>
</reference>
<dbReference type="InterPro" id="IPR000014">
    <property type="entry name" value="PAS"/>
</dbReference>
<gene>
    <name evidence="5" type="ORF">FBZ90_10137</name>
</gene>
<evidence type="ECO:0000313" key="6">
    <source>
        <dbReference type="Proteomes" id="UP000315751"/>
    </source>
</evidence>
<dbReference type="Gene3D" id="3.30.450.20">
    <property type="entry name" value="PAS domain"/>
    <property type="match status" value="3"/>
</dbReference>
<dbReference type="SMART" id="SM00267">
    <property type="entry name" value="GGDEF"/>
    <property type="match status" value="1"/>
</dbReference>
<dbReference type="InterPro" id="IPR001610">
    <property type="entry name" value="PAC"/>
</dbReference>
<dbReference type="Gene3D" id="3.30.70.270">
    <property type="match status" value="1"/>
</dbReference>
<evidence type="ECO:0000313" key="5">
    <source>
        <dbReference type="EMBL" id="TWB45705.1"/>
    </source>
</evidence>
<dbReference type="EMBL" id="VITR01000001">
    <property type="protein sequence ID" value="TWB45705.1"/>
    <property type="molecule type" value="Genomic_DNA"/>
</dbReference>
<feature type="domain" description="GGDEF" evidence="4">
    <location>
        <begin position="459"/>
        <end position="597"/>
    </location>
</feature>
<accession>A0A560HGZ8</accession>
<dbReference type="NCBIfam" id="TIGR00254">
    <property type="entry name" value="GGDEF"/>
    <property type="match status" value="1"/>
</dbReference>
<dbReference type="PANTHER" id="PTHR44757">
    <property type="entry name" value="DIGUANYLATE CYCLASE DGCP"/>
    <property type="match status" value="1"/>
</dbReference>
<dbReference type="CDD" id="cd01948">
    <property type="entry name" value="EAL"/>
    <property type="match status" value="1"/>
</dbReference>
<evidence type="ECO:0000259" key="1">
    <source>
        <dbReference type="PROSITE" id="PS50112"/>
    </source>
</evidence>
<dbReference type="OrthoDB" id="7251575at2"/>
<dbReference type="RefSeq" id="WP_145728847.1">
    <property type="nucleotide sequence ID" value="NZ_VITR01000001.1"/>
</dbReference>
<dbReference type="CDD" id="cd00130">
    <property type="entry name" value="PAS"/>
    <property type="match status" value="3"/>
</dbReference>
<dbReference type="InterPro" id="IPR035965">
    <property type="entry name" value="PAS-like_dom_sf"/>
</dbReference>
<keyword evidence="6" id="KW-1185">Reference proteome</keyword>
<dbReference type="CDD" id="cd01949">
    <property type="entry name" value="GGDEF"/>
    <property type="match status" value="1"/>
</dbReference>
<dbReference type="AlphaFoldDB" id="A0A560HGZ8"/>
<dbReference type="PROSITE" id="PS50887">
    <property type="entry name" value="GGDEF"/>
    <property type="match status" value="1"/>
</dbReference>
<dbReference type="InterPro" id="IPR013655">
    <property type="entry name" value="PAS_fold_3"/>
</dbReference>
<dbReference type="FunFam" id="3.20.20.450:FF:000001">
    <property type="entry name" value="Cyclic di-GMP phosphodiesterase yahA"/>
    <property type="match status" value="1"/>
</dbReference>
<protein>
    <submittedName>
        <fullName evidence="5">PAS domain S-box-containing protein/diguanylate cyclase (GGDEF)-like protein</fullName>
    </submittedName>
</protein>
<dbReference type="PROSITE" id="PS50113">
    <property type="entry name" value="PAC"/>
    <property type="match status" value="3"/>
</dbReference>